<sequence>MNGPSSNPEEHGMILSGRVNSVVSVTLSSATPKLCETAAAPNLESSGRDFVVKAVGLI</sequence>
<keyword evidence="2" id="KW-1185">Reference proteome</keyword>
<dbReference type="Proteomes" id="UP000016932">
    <property type="component" value="Unassembled WGS sequence"/>
</dbReference>
<evidence type="ECO:0000313" key="2">
    <source>
        <dbReference type="Proteomes" id="UP000016932"/>
    </source>
</evidence>
<dbReference type="EMBL" id="KB446557">
    <property type="protein sequence ID" value="EME84466.1"/>
    <property type="molecule type" value="Genomic_DNA"/>
</dbReference>
<accession>M3AIP4</accession>
<name>M3AIP4_PSEFD</name>
<dbReference type="HOGENOM" id="CLU_2980126_0_0_1"/>
<proteinExistence type="predicted"/>
<gene>
    <name evidence="1" type="ORF">MYCFIDRAFT_210887</name>
</gene>
<dbReference type="RefSeq" id="XP_007925090.1">
    <property type="nucleotide sequence ID" value="XM_007926899.1"/>
</dbReference>
<reference evidence="1 2" key="1">
    <citation type="journal article" date="2012" name="PLoS Pathog.">
        <title>Diverse lifestyles and strategies of plant pathogenesis encoded in the genomes of eighteen Dothideomycetes fungi.</title>
        <authorList>
            <person name="Ohm R.A."/>
            <person name="Feau N."/>
            <person name="Henrissat B."/>
            <person name="Schoch C.L."/>
            <person name="Horwitz B.A."/>
            <person name="Barry K.W."/>
            <person name="Condon B.J."/>
            <person name="Copeland A.C."/>
            <person name="Dhillon B."/>
            <person name="Glaser F."/>
            <person name="Hesse C.N."/>
            <person name="Kosti I."/>
            <person name="LaButti K."/>
            <person name="Lindquist E.A."/>
            <person name="Lucas S."/>
            <person name="Salamov A.A."/>
            <person name="Bradshaw R.E."/>
            <person name="Ciuffetti L."/>
            <person name="Hamelin R.C."/>
            <person name="Kema G.H.J."/>
            <person name="Lawrence C."/>
            <person name="Scott J.A."/>
            <person name="Spatafora J.W."/>
            <person name="Turgeon B.G."/>
            <person name="de Wit P.J.G.M."/>
            <person name="Zhong S."/>
            <person name="Goodwin S.B."/>
            <person name="Grigoriev I.V."/>
        </authorList>
    </citation>
    <scope>NUCLEOTIDE SEQUENCE [LARGE SCALE GENOMIC DNA]</scope>
    <source>
        <strain evidence="1 2">CIRAD86</strain>
    </source>
</reference>
<dbReference type="GeneID" id="19337236"/>
<dbReference type="KEGG" id="pfj:MYCFIDRAFT_210887"/>
<dbReference type="AlphaFoldDB" id="M3AIP4"/>
<organism evidence="1 2">
    <name type="scientific">Pseudocercospora fijiensis (strain CIRAD86)</name>
    <name type="common">Black leaf streak disease fungus</name>
    <name type="synonym">Mycosphaerella fijiensis</name>
    <dbReference type="NCBI Taxonomy" id="383855"/>
    <lineage>
        <taxon>Eukaryota</taxon>
        <taxon>Fungi</taxon>
        <taxon>Dikarya</taxon>
        <taxon>Ascomycota</taxon>
        <taxon>Pezizomycotina</taxon>
        <taxon>Dothideomycetes</taxon>
        <taxon>Dothideomycetidae</taxon>
        <taxon>Mycosphaerellales</taxon>
        <taxon>Mycosphaerellaceae</taxon>
        <taxon>Pseudocercospora</taxon>
    </lineage>
</organism>
<protein>
    <submittedName>
        <fullName evidence="1">Uncharacterized protein</fullName>
    </submittedName>
</protein>
<dbReference type="VEuPathDB" id="FungiDB:MYCFIDRAFT_210887"/>
<evidence type="ECO:0000313" key="1">
    <source>
        <dbReference type="EMBL" id="EME84466.1"/>
    </source>
</evidence>